<dbReference type="SUPFAM" id="SSF46785">
    <property type="entry name" value="Winged helix' DNA-binding domain"/>
    <property type="match status" value="1"/>
</dbReference>
<dbReference type="RefSeq" id="WP_146787839.1">
    <property type="nucleotide sequence ID" value="NZ_VOLT01000005.1"/>
</dbReference>
<evidence type="ECO:0000313" key="3">
    <source>
        <dbReference type="EMBL" id="TWX67896.1"/>
    </source>
</evidence>
<dbReference type="InterPro" id="IPR011991">
    <property type="entry name" value="ArsR-like_HTH"/>
</dbReference>
<feature type="domain" description="HTH marR-type" evidence="2">
    <location>
        <begin position="7"/>
        <end position="137"/>
    </location>
</feature>
<proteinExistence type="predicted"/>
<dbReference type="PANTHER" id="PTHR33164">
    <property type="entry name" value="TRANSCRIPTIONAL REGULATOR, MARR FAMILY"/>
    <property type="match status" value="1"/>
</dbReference>
<dbReference type="EMBL" id="VOLT01000005">
    <property type="protein sequence ID" value="TWX67896.1"/>
    <property type="molecule type" value="Genomic_DNA"/>
</dbReference>
<accession>A0A5C6QFV2</accession>
<dbReference type="PANTHER" id="PTHR33164:SF5">
    <property type="entry name" value="ORGANIC HYDROPEROXIDE RESISTANCE TRANSCRIPTIONAL REGULATOR"/>
    <property type="match status" value="1"/>
</dbReference>
<dbReference type="Gene3D" id="1.10.10.10">
    <property type="entry name" value="Winged helix-like DNA-binding domain superfamily/Winged helix DNA-binding domain"/>
    <property type="match status" value="1"/>
</dbReference>
<protein>
    <submittedName>
        <fullName evidence="3">MarR family transcriptional regulator</fullName>
    </submittedName>
</protein>
<evidence type="ECO:0000259" key="2">
    <source>
        <dbReference type="PROSITE" id="PS50995"/>
    </source>
</evidence>
<organism evidence="3 4">
    <name type="scientific">Colwellia demingiae</name>
    <dbReference type="NCBI Taxonomy" id="89401"/>
    <lineage>
        <taxon>Bacteria</taxon>
        <taxon>Pseudomonadati</taxon>
        <taxon>Pseudomonadota</taxon>
        <taxon>Gammaproteobacteria</taxon>
        <taxon>Alteromonadales</taxon>
        <taxon>Colwelliaceae</taxon>
        <taxon>Colwellia</taxon>
    </lineage>
</organism>
<comment type="subcellular location">
    <subcellularLocation>
        <location evidence="1">Cytoplasm</location>
    </subcellularLocation>
</comment>
<dbReference type="Pfam" id="PF01047">
    <property type="entry name" value="MarR"/>
    <property type="match status" value="1"/>
</dbReference>
<dbReference type="InterPro" id="IPR036388">
    <property type="entry name" value="WH-like_DNA-bd_sf"/>
</dbReference>
<dbReference type="InterPro" id="IPR039422">
    <property type="entry name" value="MarR/SlyA-like"/>
</dbReference>
<name>A0A5C6QFV2_9GAMM</name>
<comment type="caution">
    <text evidence="3">The sequence shown here is derived from an EMBL/GenBank/DDBJ whole genome shotgun (WGS) entry which is preliminary data.</text>
</comment>
<dbReference type="Proteomes" id="UP000321822">
    <property type="component" value="Unassembled WGS sequence"/>
</dbReference>
<dbReference type="GO" id="GO:0005737">
    <property type="term" value="C:cytoplasm"/>
    <property type="evidence" value="ECO:0007669"/>
    <property type="project" value="UniProtKB-SubCell"/>
</dbReference>
<dbReference type="AlphaFoldDB" id="A0A5C6QFV2"/>
<evidence type="ECO:0000256" key="1">
    <source>
        <dbReference type="ARBA" id="ARBA00004496"/>
    </source>
</evidence>
<dbReference type="OrthoDB" id="9806864at2"/>
<reference evidence="3 4" key="1">
    <citation type="submission" date="2019-07" db="EMBL/GenBank/DDBJ databases">
        <title>Genomes of sea-ice associated Colwellia species.</title>
        <authorList>
            <person name="Bowman J.P."/>
        </authorList>
    </citation>
    <scope>NUCLEOTIDE SEQUENCE [LARGE SCALE GENOMIC DNA]</scope>
    <source>
        <strain evidence="3 4">ACAM 459</strain>
    </source>
</reference>
<dbReference type="CDD" id="cd00090">
    <property type="entry name" value="HTH_ARSR"/>
    <property type="match status" value="1"/>
</dbReference>
<dbReference type="PROSITE" id="PS50995">
    <property type="entry name" value="HTH_MARR_2"/>
    <property type="match status" value="1"/>
</dbReference>
<sequence length="140" mass="15797">MSVAQLNEQLCFALYSASNHLTSIYRPLLEPLGLTYTQFIVLMALWEKDNISISELAKNAKLSKSTMTPLLKRLEQKKLIERQMLEGNERQKNIALTDAGRLLSKQSSTITEQAFCMSKLSKEQAKTVIDICYQLVNPSG</sequence>
<dbReference type="InterPro" id="IPR036390">
    <property type="entry name" value="WH_DNA-bd_sf"/>
</dbReference>
<gene>
    <name evidence="3" type="ORF">ESZ36_11445</name>
</gene>
<dbReference type="PRINTS" id="PR00598">
    <property type="entry name" value="HTHMARR"/>
</dbReference>
<dbReference type="SMART" id="SM00347">
    <property type="entry name" value="HTH_MARR"/>
    <property type="match status" value="1"/>
</dbReference>
<dbReference type="GO" id="GO:0003700">
    <property type="term" value="F:DNA-binding transcription factor activity"/>
    <property type="evidence" value="ECO:0007669"/>
    <property type="project" value="InterPro"/>
</dbReference>
<dbReference type="GO" id="GO:0006950">
    <property type="term" value="P:response to stress"/>
    <property type="evidence" value="ECO:0007669"/>
    <property type="project" value="TreeGrafter"/>
</dbReference>
<dbReference type="InterPro" id="IPR000835">
    <property type="entry name" value="HTH_MarR-typ"/>
</dbReference>
<keyword evidence="4" id="KW-1185">Reference proteome</keyword>
<evidence type="ECO:0000313" key="4">
    <source>
        <dbReference type="Proteomes" id="UP000321822"/>
    </source>
</evidence>